<organism evidence="1 2">
    <name type="scientific">Trifolium pratense</name>
    <name type="common">Red clover</name>
    <dbReference type="NCBI Taxonomy" id="57577"/>
    <lineage>
        <taxon>Eukaryota</taxon>
        <taxon>Viridiplantae</taxon>
        <taxon>Streptophyta</taxon>
        <taxon>Embryophyta</taxon>
        <taxon>Tracheophyta</taxon>
        <taxon>Spermatophyta</taxon>
        <taxon>Magnoliopsida</taxon>
        <taxon>eudicotyledons</taxon>
        <taxon>Gunneridae</taxon>
        <taxon>Pentapetalae</taxon>
        <taxon>rosids</taxon>
        <taxon>fabids</taxon>
        <taxon>Fabales</taxon>
        <taxon>Fabaceae</taxon>
        <taxon>Papilionoideae</taxon>
        <taxon>50 kb inversion clade</taxon>
        <taxon>NPAAA clade</taxon>
        <taxon>Hologalegina</taxon>
        <taxon>IRL clade</taxon>
        <taxon>Trifolieae</taxon>
        <taxon>Trifolium</taxon>
    </lineage>
</organism>
<protein>
    <submittedName>
        <fullName evidence="1">Uncharacterized protein</fullName>
    </submittedName>
</protein>
<dbReference type="Proteomes" id="UP001177021">
    <property type="component" value="Unassembled WGS sequence"/>
</dbReference>
<proteinExistence type="predicted"/>
<evidence type="ECO:0000313" key="1">
    <source>
        <dbReference type="EMBL" id="CAJ2632844.1"/>
    </source>
</evidence>
<reference evidence="1" key="1">
    <citation type="submission" date="2023-10" db="EMBL/GenBank/DDBJ databases">
        <authorList>
            <person name="Rodriguez Cubillos JULIANA M."/>
            <person name="De Vega J."/>
        </authorList>
    </citation>
    <scope>NUCLEOTIDE SEQUENCE</scope>
</reference>
<dbReference type="EMBL" id="CASHSV030000001">
    <property type="protein sequence ID" value="CAJ2632844.1"/>
    <property type="molecule type" value="Genomic_DNA"/>
</dbReference>
<sequence length="1716" mass="195957">MDQHLDAFKIRTRKARFVRKRILQHKKRLRQLKAHRNVNYQFSISTNRAVMVGESSKTTSTVTPLLNNVHHQHLHHSFENVSVTKDFPSNSINKTPLSGVVKNLSYNSITNSSANSRKTQTSMAHTRLNTALTDITSSVVNQQTPKPNIRFNHIPNSSPNSGTTHTSMTPTGKNTPLSDITSSIVNKRTTNVRFPPNSPNRVLKSKQPSTQPHIERVHVNLATKFDTVNSIATNPTRVNSTMAIPPVSIPTSLNKRKHSQPDDTTSEVLSDEYFSPSSEEDSFDSESDTDSDHDECSALVLDTNSGFAQAYSDIGDALFECQSCGANMWYQERRQKARHSANPTFQMCCSNGKVQLPLLKNPPESLGNLLFDTKSKQSKHFQQNVRMYNSMFSFTSPGMKFDKRFNHGKGPPNLRLHGQPCHRIGSMLPNIGDPPKFAQLYIYDTDNELANRIHSVRDNKSIDPDIVRSLSRMLDEHNVHAKAFRMARDKLQAGNVKELKLRLIHDRKTDGRIYNTPTVSEVAALIVGDVDAGDSRDIIIQEKGGKLTRINEFHASYLGYQYPLIFPYGEDGFRRGTLHKERPDVVITKRNRLTIMDWLSFRIQMRKSEAKTLLCSRRLFQQFLVDGFTMMEAERLSFVRNNQSTLRVGKYQRLNASTESQSKSGKRVVLPSSFVGSKRYMDQLYFDGMAISASVGFPDLFITFTCNPNWPEITRLLSKQNLKAHERPDIITRVFKIKLTELLKDLTKKHVLGKVMAFLYTIEFQKRGLPHAHILLFLHPESKYPSPDDINKIISAEIPDPTSQKELYMLVKTHMIHGPCGRTHTESPCMREGRCSKYFPKKYQETTIVDQEGYPVYRRRSNGFTIERSGITMDNQNVVPYNPFLLLKYHAHINMEWCNQCTSIKYLFKYIHKGYDRITAAISRSNQKNNSKNEEIDEVKEYIDCRYVSPSEACWRIFSFAIHGRKPAVERLFYHLEGQHSVYFQDYERIDDVLLKPSVTESMFTAWFEANKKFQEGRTLTYGQFVSKFVYVKKKRLWKPRIRGFTIGRLIWVPPTTGELYYLRMMLTVVKGPTCYDDLRKIDQDQYVTYRDACFAMGFLEDDRVYINAIKEAKDWGSGHFLRKLFVILLQSNTMNRPRHVWDESKIWLADGILYHQRIIAKNRGLQLTDAQIENLTLIEIEKLLQANRKSLADFPCIPYPKHYVTANLGNRLIYDETNYDIQEQKQEFQTLFRALTAEQREIYHTIMRAVQKQKGGVFFLHGYGGTGKTFMWRTLASSLRSRSQIVLTVASSGIASLLLPGGKTAHSKFKIPVPTLDNSTCEIEHNDDYAGLLKQTKLIIWDEAPMAHRFTFEALERTLRDVMSSYKNSDTIFGGKVIVFGGDFRQILPVVPRGSRSDIVNASINSSKIWDHCKVLTLTKNMRLQGNGNCDELKKFSEWILKVGEGKLAVPNDGYADIDIPKDLLILDYDDPIHAIVHSTYPNLIEHYKSANFLQSRAILASTIEVVEQINSYVLTLIPGESKDYYSCDSIDRSDVNDCQIFETLTPEFLNSLRTSGLPNHKITLKIGTPIMLMRNLDPSEGLCNGTRLIVTKLANHVIEARIISGKNIGGVLYIPKMKMSPSQAPWPFKLNRIQFPIIVSYAMTINKSQGQSLDNVGLYLPKDVFSHGQLYVAMSRVTTKQGLKILIHDKDKKAANVESTTTTNVVFKEVFANL</sequence>
<name>A0ACB0ILJ0_TRIPR</name>
<keyword evidence="2" id="KW-1185">Reference proteome</keyword>
<accession>A0ACB0ILJ0</accession>
<comment type="caution">
    <text evidence="1">The sequence shown here is derived from an EMBL/GenBank/DDBJ whole genome shotgun (WGS) entry which is preliminary data.</text>
</comment>
<gene>
    <name evidence="1" type="ORF">MILVUS5_LOCUS4048</name>
</gene>
<evidence type="ECO:0000313" key="2">
    <source>
        <dbReference type="Proteomes" id="UP001177021"/>
    </source>
</evidence>